<evidence type="ECO:0000313" key="3">
    <source>
        <dbReference type="EMBL" id="QOP43941.1"/>
    </source>
</evidence>
<dbReference type="KEGG" id="ssei:FJR45_08265"/>
<dbReference type="GO" id="GO:0050126">
    <property type="term" value="F:N-carbamoylputrescine amidase activity"/>
    <property type="evidence" value="ECO:0007669"/>
    <property type="project" value="TreeGrafter"/>
</dbReference>
<dbReference type="Gene3D" id="3.60.110.10">
    <property type="entry name" value="Carbon-nitrogen hydrolase"/>
    <property type="match status" value="1"/>
</dbReference>
<name>A0A7M1B2H4_9BACT</name>
<dbReference type="Proteomes" id="UP000593719">
    <property type="component" value="Chromosome"/>
</dbReference>
<organism evidence="3 4">
    <name type="scientific">Sulfurimonas sediminis</name>
    <dbReference type="NCBI Taxonomy" id="2590020"/>
    <lineage>
        <taxon>Bacteria</taxon>
        <taxon>Pseudomonadati</taxon>
        <taxon>Campylobacterota</taxon>
        <taxon>Epsilonproteobacteria</taxon>
        <taxon>Campylobacterales</taxon>
        <taxon>Sulfurimonadaceae</taxon>
        <taxon>Sulfurimonas</taxon>
    </lineage>
</organism>
<feature type="domain" description="CN hydrolase" evidence="2">
    <location>
        <begin position="17"/>
        <end position="250"/>
    </location>
</feature>
<reference evidence="3 4" key="1">
    <citation type="submission" date="2019-06" db="EMBL/GenBank/DDBJ databases">
        <title>Sulfurimonas gotlandica sp. nov., a chemoautotrophic and psychrotolerant epsilonproteobacterium isolated from a pelagic redoxcline, and an emended description of the genus Sulfurimonas.</title>
        <authorList>
            <person name="Wang S."/>
            <person name="Jiang L."/>
            <person name="Shao Z."/>
        </authorList>
    </citation>
    <scope>NUCLEOTIDE SEQUENCE [LARGE SCALE GENOMIC DNA]</scope>
    <source>
        <strain evidence="3 4">S2-6</strain>
    </source>
</reference>
<dbReference type="GO" id="GO:0033388">
    <property type="term" value="P:putrescine biosynthetic process from arginine"/>
    <property type="evidence" value="ECO:0007669"/>
    <property type="project" value="TreeGrafter"/>
</dbReference>
<evidence type="ECO:0000259" key="2">
    <source>
        <dbReference type="Pfam" id="PF00795"/>
    </source>
</evidence>
<keyword evidence="1 3" id="KW-0378">Hydrolase</keyword>
<protein>
    <submittedName>
        <fullName evidence="3">Carbon-nitrogen hydrolase family protein</fullName>
    </submittedName>
</protein>
<dbReference type="InterPro" id="IPR050345">
    <property type="entry name" value="Aliph_Amidase/BUP"/>
</dbReference>
<dbReference type="EMBL" id="CP041235">
    <property type="protein sequence ID" value="QOP43941.1"/>
    <property type="molecule type" value="Genomic_DNA"/>
</dbReference>
<proteinExistence type="predicted"/>
<keyword evidence="4" id="KW-1185">Reference proteome</keyword>
<sequence length="271" mass="31388">MRAAVLQLNAQGMSSTKLYNYIRVASKKGVKVLLLGEYVLNPFFKELEQMSVSMIKEQALHQIKILKELSLTYSITIIAPLVIVKKDKIYKCIAKFSPTSASYYNQQILINYAHWNEEKFFANELAPLLSPMVFKIDGFKFAVMNGFELHFDDFFAKLRNKNIDCLLVPSVSTFESYERWKALILTRAFTHNMYILRANRIGEYQDKEFVWKFYGDSILASPNAEILNHLGNTEELMIVDMSHTDVVRARRTWGFKEAVSKRALKLTKKDL</sequence>
<dbReference type="SUPFAM" id="SSF56317">
    <property type="entry name" value="Carbon-nitrogen hydrolase"/>
    <property type="match status" value="1"/>
</dbReference>
<evidence type="ECO:0000256" key="1">
    <source>
        <dbReference type="ARBA" id="ARBA00022801"/>
    </source>
</evidence>
<accession>A0A7M1B2H4</accession>
<gene>
    <name evidence="3" type="ORF">FJR45_08265</name>
</gene>
<dbReference type="CDD" id="cd07197">
    <property type="entry name" value="nitrilase"/>
    <property type="match status" value="1"/>
</dbReference>
<dbReference type="AlphaFoldDB" id="A0A7M1B2H4"/>
<dbReference type="InterPro" id="IPR003010">
    <property type="entry name" value="C-N_Hydrolase"/>
</dbReference>
<dbReference type="PANTHER" id="PTHR43674:SF2">
    <property type="entry name" value="BETA-UREIDOPROPIONASE"/>
    <property type="match status" value="1"/>
</dbReference>
<dbReference type="Pfam" id="PF00795">
    <property type="entry name" value="CN_hydrolase"/>
    <property type="match status" value="1"/>
</dbReference>
<dbReference type="RefSeq" id="WP_193150125.1">
    <property type="nucleotide sequence ID" value="NZ_CP041235.1"/>
</dbReference>
<evidence type="ECO:0000313" key="4">
    <source>
        <dbReference type="Proteomes" id="UP000593719"/>
    </source>
</evidence>
<dbReference type="InterPro" id="IPR036526">
    <property type="entry name" value="C-N_Hydrolase_sf"/>
</dbReference>
<dbReference type="PANTHER" id="PTHR43674">
    <property type="entry name" value="NITRILASE C965.09-RELATED"/>
    <property type="match status" value="1"/>
</dbReference>